<dbReference type="AlphaFoldDB" id="M1DCF0"/>
<accession>M1DCF0</accession>
<evidence type="ECO:0000313" key="2">
    <source>
        <dbReference type="EnsemblPlants" id="PGSC0003DMT400086751"/>
    </source>
</evidence>
<dbReference type="Proteomes" id="UP000011115">
    <property type="component" value="Unassembled WGS sequence"/>
</dbReference>
<dbReference type="InParanoid" id="M1DCF0"/>
<protein>
    <submittedName>
        <fullName evidence="2">Uncharacterized protein</fullName>
    </submittedName>
</protein>
<evidence type="ECO:0000313" key="3">
    <source>
        <dbReference type="Proteomes" id="UP000011115"/>
    </source>
</evidence>
<name>M1DCF0_SOLTU</name>
<sequence>MDIHKANKNDGYKEEKAQTKDKDPLQTTNRIDKEVEESLDRIDRGKEKNKYLKEKNEPETTSKMKDDYNHYESASEEEMEEDHFHDIQDHQIEKDPNNLIGEAQGELPISNPSSSIDSNLVTVPIKLITKGTTLIDKDCYMVDVVNKEQMHMHSSTLNSSQ</sequence>
<feature type="compositionally biased region" description="Basic and acidic residues" evidence="1">
    <location>
        <begin position="82"/>
        <end position="96"/>
    </location>
</feature>
<dbReference type="EnsemblPlants" id="PGSC0003DMT400086751">
    <property type="protein sequence ID" value="PGSC0003DMT400086751"/>
    <property type="gene ID" value="PGSC0003DMG400036322"/>
</dbReference>
<reference evidence="2" key="2">
    <citation type="submission" date="2015-06" db="UniProtKB">
        <authorList>
            <consortium name="EnsemblPlants"/>
        </authorList>
    </citation>
    <scope>IDENTIFICATION</scope>
    <source>
        <strain evidence="2">DM1-3 516 R44</strain>
    </source>
</reference>
<dbReference type="Gramene" id="PGSC0003DMT400086751">
    <property type="protein sequence ID" value="PGSC0003DMT400086751"/>
    <property type="gene ID" value="PGSC0003DMG400036322"/>
</dbReference>
<organism evidence="2 3">
    <name type="scientific">Solanum tuberosum</name>
    <name type="common">Potato</name>
    <dbReference type="NCBI Taxonomy" id="4113"/>
    <lineage>
        <taxon>Eukaryota</taxon>
        <taxon>Viridiplantae</taxon>
        <taxon>Streptophyta</taxon>
        <taxon>Embryophyta</taxon>
        <taxon>Tracheophyta</taxon>
        <taxon>Spermatophyta</taxon>
        <taxon>Magnoliopsida</taxon>
        <taxon>eudicotyledons</taxon>
        <taxon>Gunneridae</taxon>
        <taxon>Pentapetalae</taxon>
        <taxon>asterids</taxon>
        <taxon>lamiids</taxon>
        <taxon>Solanales</taxon>
        <taxon>Solanaceae</taxon>
        <taxon>Solanoideae</taxon>
        <taxon>Solaneae</taxon>
        <taxon>Solanum</taxon>
    </lineage>
</organism>
<feature type="region of interest" description="Disordered" evidence="1">
    <location>
        <begin position="1"/>
        <end position="115"/>
    </location>
</feature>
<dbReference type="PaxDb" id="4113-PGSC0003DMT400086751"/>
<feature type="compositionally biased region" description="Basic and acidic residues" evidence="1">
    <location>
        <begin position="1"/>
        <end position="70"/>
    </location>
</feature>
<keyword evidence="3" id="KW-1185">Reference proteome</keyword>
<evidence type="ECO:0000256" key="1">
    <source>
        <dbReference type="SAM" id="MobiDB-lite"/>
    </source>
</evidence>
<proteinExistence type="predicted"/>
<dbReference type="HOGENOM" id="CLU_1646689_0_0_1"/>
<reference evidence="3" key="1">
    <citation type="journal article" date="2011" name="Nature">
        <title>Genome sequence and analysis of the tuber crop potato.</title>
        <authorList>
            <consortium name="The Potato Genome Sequencing Consortium"/>
        </authorList>
    </citation>
    <scope>NUCLEOTIDE SEQUENCE [LARGE SCALE GENOMIC DNA]</scope>
    <source>
        <strain evidence="3">cv. DM1-3 516 R44</strain>
    </source>
</reference>